<sequence length="408" mass="45727">MAFVNQLLKSGVYLTALVGFFTLLPSQHNDTFTHFSNVPEKALIGPLALNEKLSGASKLFENQIKGPEGLIYYNNTLYSTIHLGNVIKIVDDQIIPIAKFGKPCDGIYEEHICGRPLGITTDNKGFLYVADAYYGIFKINVNSSNNYGAKEQIVSMEDVIDGVRPKLPNSVAVSSDGTIYWTDSDSHYALHDGVYTILVDGTGRLIKYDSKLKKNTVLMKNLHFANGIELSDDESFILVAETLKFRVHKYYLKGPKAGESSIFIDGLPGMPDNIKRIGQWFYLPLVLHRNTFYSKIGEYPTLRMMATKSLGLLDQTFQILDSFYPNIFLKKAAHWVGHFESLSFLNQLTKPRLTILKVNEKGTIISSWHSTTGEVFGICEVEVIDDKLYLASPFNNFLGVIKLPHGFL</sequence>
<name>A0A2S2QP82_9HEMI</name>
<dbReference type="Pfam" id="PF03088">
    <property type="entry name" value="Str_synth"/>
    <property type="match status" value="1"/>
</dbReference>
<dbReference type="GO" id="GO:0016787">
    <property type="term" value="F:hydrolase activity"/>
    <property type="evidence" value="ECO:0007669"/>
    <property type="project" value="TreeGrafter"/>
</dbReference>
<gene>
    <name evidence="5" type="primary">APMAP</name>
    <name evidence="7" type="synonym">LOC112688650</name>
    <name evidence="5" type="ORF">g.174212</name>
</gene>
<protein>
    <submittedName>
        <fullName evidence="5 7">Adipocyte plasma membrane-associated protein</fullName>
    </submittedName>
</protein>
<evidence type="ECO:0000313" key="7">
    <source>
        <dbReference type="RefSeq" id="XP_025417735.1"/>
    </source>
</evidence>
<dbReference type="AlphaFoldDB" id="A0A2S2QP82"/>
<evidence type="ECO:0000256" key="2">
    <source>
        <dbReference type="ARBA" id="ARBA00022553"/>
    </source>
</evidence>
<accession>A0A2S2QP82</accession>
<dbReference type="Pfam" id="PF20067">
    <property type="entry name" value="SSL_N"/>
    <property type="match status" value="1"/>
</dbReference>
<dbReference type="SUPFAM" id="SSF63829">
    <property type="entry name" value="Calcium-dependent phosphotriesterase"/>
    <property type="match status" value="1"/>
</dbReference>
<proteinExistence type="inferred from homology"/>
<evidence type="ECO:0000259" key="4">
    <source>
        <dbReference type="Pfam" id="PF03088"/>
    </source>
</evidence>
<evidence type="ECO:0000313" key="5">
    <source>
        <dbReference type="EMBL" id="MBY79545.1"/>
    </source>
</evidence>
<reference evidence="7" key="2">
    <citation type="submission" date="2025-04" db="UniProtKB">
        <authorList>
            <consortium name="RefSeq"/>
        </authorList>
    </citation>
    <scope>IDENTIFICATION</scope>
    <source>
        <tissue evidence="7">Whole body</tissue>
    </source>
</reference>
<evidence type="ECO:0000256" key="3">
    <source>
        <dbReference type="ARBA" id="ARBA00023180"/>
    </source>
</evidence>
<dbReference type="PANTHER" id="PTHR10426:SF88">
    <property type="entry name" value="ADIPOCYTE PLASMA MEMBRANE-ASSOCIATED PROTEIN HEMOMUCIN-RELATED"/>
    <property type="match status" value="1"/>
</dbReference>
<dbReference type="EMBL" id="GGMS01010342">
    <property type="protein sequence ID" value="MBY79545.1"/>
    <property type="molecule type" value="Transcribed_RNA"/>
</dbReference>
<evidence type="ECO:0000256" key="1">
    <source>
        <dbReference type="ARBA" id="ARBA00009191"/>
    </source>
</evidence>
<keyword evidence="2" id="KW-0597">Phosphoprotein</keyword>
<reference evidence="5" key="1">
    <citation type="submission" date="2018-04" db="EMBL/GenBank/DDBJ databases">
        <title>Transcriptome assembly of Sipha flava.</title>
        <authorList>
            <person name="Scully E.D."/>
            <person name="Geib S.M."/>
            <person name="Palmer N.A."/>
            <person name="Koch K."/>
            <person name="Bradshaw J."/>
            <person name="Heng-Moss T."/>
            <person name="Sarath G."/>
        </authorList>
    </citation>
    <scope>NUCLEOTIDE SEQUENCE</scope>
</reference>
<feature type="domain" description="Strictosidine synthase conserved region" evidence="4">
    <location>
        <begin position="169"/>
        <end position="255"/>
    </location>
</feature>
<dbReference type="OrthoDB" id="5307922at2759"/>
<dbReference type="GO" id="GO:0012505">
    <property type="term" value="C:endomembrane system"/>
    <property type="evidence" value="ECO:0007669"/>
    <property type="project" value="TreeGrafter"/>
</dbReference>
<dbReference type="PANTHER" id="PTHR10426">
    <property type="entry name" value="STRICTOSIDINE SYNTHASE-RELATED"/>
    <property type="match status" value="1"/>
</dbReference>
<comment type="similarity">
    <text evidence="1">Belongs to the strictosidine synthase family.</text>
</comment>
<dbReference type="InterPro" id="IPR011042">
    <property type="entry name" value="6-blade_b-propeller_TolB-like"/>
</dbReference>
<dbReference type="InterPro" id="IPR018119">
    <property type="entry name" value="Strictosidine_synth_cons-reg"/>
</dbReference>
<keyword evidence="3" id="KW-0325">Glycoprotein</keyword>
<dbReference type="Gene3D" id="2.120.10.30">
    <property type="entry name" value="TolB, C-terminal domain"/>
    <property type="match status" value="1"/>
</dbReference>
<dbReference type="Proteomes" id="UP000694846">
    <property type="component" value="Unplaced"/>
</dbReference>
<organism evidence="5">
    <name type="scientific">Sipha flava</name>
    <name type="common">yellow sugarcane aphid</name>
    <dbReference type="NCBI Taxonomy" id="143950"/>
    <lineage>
        <taxon>Eukaryota</taxon>
        <taxon>Metazoa</taxon>
        <taxon>Ecdysozoa</taxon>
        <taxon>Arthropoda</taxon>
        <taxon>Hexapoda</taxon>
        <taxon>Insecta</taxon>
        <taxon>Pterygota</taxon>
        <taxon>Neoptera</taxon>
        <taxon>Paraneoptera</taxon>
        <taxon>Hemiptera</taxon>
        <taxon>Sternorrhyncha</taxon>
        <taxon>Aphidomorpha</taxon>
        <taxon>Aphidoidea</taxon>
        <taxon>Aphididae</taxon>
        <taxon>Sipha</taxon>
    </lineage>
</organism>
<dbReference type="RefSeq" id="XP_025417735.1">
    <property type="nucleotide sequence ID" value="XM_025561950.1"/>
</dbReference>
<keyword evidence="6" id="KW-1185">Reference proteome</keyword>
<evidence type="ECO:0000313" key="6">
    <source>
        <dbReference type="Proteomes" id="UP000694846"/>
    </source>
</evidence>